<evidence type="ECO:0000256" key="7">
    <source>
        <dbReference type="NCBIfam" id="TIGR03825"/>
    </source>
</evidence>
<keyword evidence="10" id="KW-0282">Flagellum</keyword>
<dbReference type="Proteomes" id="UP001151071">
    <property type="component" value="Unassembled WGS sequence"/>
</dbReference>
<evidence type="ECO:0000256" key="5">
    <source>
        <dbReference type="ARBA" id="ARBA00022927"/>
    </source>
</evidence>
<dbReference type="AlphaFoldDB" id="A0A9X3TN22"/>
<keyword evidence="6" id="KW-1006">Bacterial flagellum protein export</keyword>
<keyword evidence="8" id="KW-0175">Coiled coil</keyword>
<comment type="similarity">
    <text evidence="2">Belongs to the FliH family.</text>
</comment>
<dbReference type="NCBIfam" id="TIGR03825">
    <property type="entry name" value="FliH_bacil"/>
    <property type="match status" value="1"/>
</dbReference>
<organism evidence="10 11">
    <name type="scientific">Brevibacillus thermoruber</name>
    <dbReference type="NCBI Taxonomy" id="33942"/>
    <lineage>
        <taxon>Bacteria</taxon>
        <taxon>Bacillati</taxon>
        <taxon>Bacillota</taxon>
        <taxon>Bacilli</taxon>
        <taxon>Bacillales</taxon>
        <taxon>Paenibacillaceae</taxon>
        <taxon>Brevibacillus</taxon>
    </lineage>
</organism>
<dbReference type="Pfam" id="PF02108">
    <property type="entry name" value="FliH"/>
    <property type="match status" value="1"/>
</dbReference>
<dbReference type="PANTHER" id="PTHR34982">
    <property type="entry name" value="YOP PROTEINS TRANSLOCATION PROTEIN L"/>
    <property type="match status" value="1"/>
</dbReference>
<dbReference type="EMBL" id="JAPYYP010000002">
    <property type="protein sequence ID" value="MDA5107382.1"/>
    <property type="molecule type" value="Genomic_DNA"/>
</dbReference>
<keyword evidence="11" id="KW-1185">Reference proteome</keyword>
<keyword evidence="10" id="KW-0969">Cilium</keyword>
<accession>A0A9X3TN22</accession>
<dbReference type="PANTHER" id="PTHR34982:SF1">
    <property type="entry name" value="FLAGELLAR ASSEMBLY PROTEIN FLIH"/>
    <property type="match status" value="1"/>
</dbReference>
<feature type="coiled-coil region" evidence="8">
    <location>
        <begin position="45"/>
        <end position="87"/>
    </location>
</feature>
<feature type="coiled-coil region" evidence="8">
    <location>
        <begin position="121"/>
        <end position="151"/>
    </location>
</feature>
<keyword evidence="10" id="KW-0966">Cell projection</keyword>
<evidence type="ECO:0000256" key="8">
    <source>
        <dbReference type="SAM" id="Coils"/>
    </source>
</evidence>
<dbReference type="InterPro" id="IPR022524">
    <property type="entry name" value="FliH_Bacilli"/>
</dbReference>
<evidence type="ECO:0000259" key="9">
    <source>
        <dbReference type="Pfam" id="PF02108"/>
    </source>
</evidence>
<proteinExistence type="inferred from homology"/>
<sequence>MISLSRIIKLSHYQASDESVLLSLRTSPLQTVQSSERLQENHQMVKNAEDEAKIILQDAEETAQSVLREAMEQAEEIKRQALAEVERWWEEKRREAEALFQETREQASREGFDAGYADGKRQALEEEAGCVEQARSLLEQAYAEKERIIAEAEPFLVELSVDVAKKVIGTELHSSPETVLEMVKKLLRRSRVHGHITVCVNHRHYAFVQEQRAQLLALLDGQAELSIYPDHTVQDDGCVIRTPLGSVDARIDTQLHEIKQCLLDIARGSEGT</sequence>
<evidence type="ECO:0000313" key="10">
    <source>
        <dbReference type="EMBL" id="MDA5107382.1"/>
    </source>
</evidence>
<gene>
    <name evidence="10" type="primary">fliH</name>
    <name evidence="10" type="ORF">O3V59_03335</name>
</gene>
<keyword evidence="3" id="KW-0813">Transport</keyword>
<name>A0A9X3TN22_9BACL</name>
<reference evidence="10" key="1">
    <citation type="submission" date="2022-12" db="EMBL/GenBank/DDBJ databases">
        <title>Draft genome sequence of the thermophilic strain Brevibacillus thermoruber HT42, isolated from Los Humeros, Puebla, Mexico, with biotechnological potential.</title>
        <authorList>
            <person name="Lara Sanchez J."/>
            <person name="Solis Palacios R."/>
            <person name="Bustos Baena A.S."/>
            <person name="Ruz Baez A.E."/>
            <person name="Espinosa Luna G."/>
            <person name="Oliart Ros R.M."/>
        </authorList>
    </citation>
    <scope>NUCLEOTIDE SEQUENCE</scope>
    <source>
        <strain evidence="10">HT42</strain>
    </source>
</reference>
<evidence type="ECO:0000256" key="4">
    <source>
        <dbReference type="ARBA" id="ARBA00022795"/>
    </source>
</evidence>
<comment type="caution">
    <text evidence="10">The sequence shown here is derived from an EMBL/GenBank/DDBJ whole genome shotgun (WGS) entry which is preliminary data.</text>
</comment>
<evidence type="ECO:0000256" key="2">
    <source>
        <dbReference type="ARBA" id="ARBA00006602"/>
    </source>
</evidence>
<evidence type="ECO:0000256" key="1">
    <source>
        <dbReference type="ARBA" id="ARBA00003041"/>
    </source>
</evidence>
<comment type="function">
    <text evidence="1">Needed for flagellar regrowth and assembly.</text>
</comment>
<dbReference type="InterPro" id="IPR018035">
    <property type="entry name" value="Flagellar_FliH/T3SS_HrpE"/>
</dbReference>
<dbReference type="GO" id="GO:0015031">
    <property type="term" value="P:protein transport"/>
    <property type="evidence" value="ECO:0007669"/>
    <property type="project" value="UniProtKB-KW"/>
</dbReference>
<dbReference type="RefSeq" id="WP_029098948.1">
    <property type="nucleotide sequence ID" value="NZ_JAPYYP010000002.1"/>
</dbReference>
<keyword evidence="4" id="KW-1005">Bacterial flagellum biogenesis</keyword>
<evidence type="ECO:0000256" key="3">
    <source>
        <dbReference type="ARBA" id="ARBA00022448"/>
    </source>
</evidence>
<evidence type="ECO:0000313" key="11">
    <source>
        <dbReference type="Proteomes" id="UP001151071"/>
    </source>
</evidence>
<dbReference type="GO" id="GO:0005829">
    <property type="term" value="C:cytosol"/>
    <property type="evidence" value="ECO:0007669"/>
    <property type="project" value="TreeGrafter"/>
</dbReference>
<evidence type="ECO:0000256" key="6">
    <source>
        <dbReference type="ARBA" id="ARBA00023225"/>
    </source>
</evidence>
<protein>
    <recommendedName>
        <fullName evidence="7">Flagellar assembly protein FliH</fullName>
    </recommendedName>
</protein>
<keyword evidence="5" id="KW-0653">Protein transport</keyword>
<dbReference type="GO" id="GO:0044781">
    <property type="term" value="P:bacterial-type flagellum organization"/>
    <property type="evidence" value="ECO:0007669"/>
    <property type="project" value="UniProtKB-KW"/>
</dbReference>
<dbReference type="InterPro" id="IPR051472">
    <property type="entry name" value="T3SS_Stator/FliH"/>
</dbReference>
<feature type="domain" description="Flagellar assembly protein FliH/Type III secretion system HrpE" evidence="9">
    <location>
        <begin position="132"/>
        <end position="258"/>
    </location>
</feature>